<dbReference type="InterPro" id="IPR029058">
    <property type="entry name" value="AB_hydrolase_fold"/>
</dbReference>
<evidence type="ECO:0000313" key="2">
    <source>
        <dbReference type="Proteomes" id="UP000324241"/>
    </source>
</evidence>
<dbReference type="PANTHER" id="PTHR42103">
    <property type="entry name" value="ALPHA/BETA-HYDROLASES SUPERFAMILY PROTEIN"/>
    <property type="match status" value="1"/>
</dbReference>
<evidence type="ECO:0000313" key="1">
    <source>
        <dbReference type="EMBL" id="KAA8648993.1"/>
    </source>
</evidence>
<dbReference type="GeneID" id="54327585"/>
<dbReference type="RefSeq" id="XP_033428354.1">
    <property type="nucleotide sequence ID" value="XM_033569548.1"/>
</dbReference>
<dbReference type="Proteomes" id="UP000324241">
    <property type="component" value="Unassembled WGS sequence"/>
</dbReference>
<dbReference type="OrthoDB" id="10260961at2759"/>
<evidence type="ECO:0008006" key="3">
    <source>
        <dbReference type="Google" id="ProtNLM"/>
    </source>
</evidence>
<reference evidence="1 2" key="1">
    <citation type="submission" date="2019-08" db="EMBL/GenBank/DDBJ databases">
        <title>The genome sequence of a newly discovered highly antifungal drug resistant Aspergillus species, Aspergillus tanneri NIH 1004.</title>
        <authorList>
            <person name="Mounaud S."/>
            <person name="Singh I."/>
            <person name="Joardar V."/>
            <person name="Pakala S."/>
            <person name="Pakala S."/>
            <person name="Venepally P."/>
            <person name="Chung J.K."/>
            <person name="Losada L."/>
            <person name="Nierman W.C."/>
        </authorList>
    </citation>
    <scope>NUCLEOTIDE SEQUENCE [LARGE SCALE GENOMIC DNA]</scope>
    <source>
        <strain evidence="1 2">NIH1004</strain>
    </source>
</reference>
<dbReference type="EMBL" id="QUQM01000003">
    <property type="protein sequence ID" value="KAA8648993.1"/>
    <property type="molecule type" value="Genomic_DNA"/>
</dbReference>
<dbReference type="SUPFAM" id="SSF53474">
    <property type="entry name" value="alpha/beta-Hydrolases"/>
    <property type="match status" value="1"/>
</dbReference>
<dbReference type="VEuPathDB" id="FungiDB:EYZ11_000797"/>
<name>A0A5M9MVT6_9EURO</name>
<comment type="caution">
    <text evidence="1">The sequence shown here is derived from an EMBL/GenBank/DDBJ whole genome shotgun (WGS) entry which is preliminary data.</text>
</comment>
<dbReference type="PANTHER" id="PTHR42103:SF2">
    <property type="entry name" value="AB HYDROLASE-1 DOMAIN-CONTAINING PROTEIN"/>
    <property type="match status" value="1"/>
</dbReference>
<dbReference type="AlphaFoldDB" id="A0A5M9MVT6"/>
<dbReference type="Gene3D" id="3.40.50.1820">
    <property type="entry name" value="alpha/beta hydrolase"/>
    <property type="match status" value="1"/>
</dbReference>
<gene>
    <name evidence="1" type="ORF">ATNIH1004_004883</name>
</gene>
<proteinExistence type="predicted"/>
<organism evidence="1 2">
    <name type="scientific">Aspergillus tanneri</name>
    <dbReference type="NCBI Taxonomy" id="1220188"/>
    <lineage>
        <taxon>Eukaryota</taxon>
        <taxon>Fungi</taxon>
        <taxon>Dikarya</taxon>
        <taxon>Ascomycota</taxon>
        <taxon>Pezizomycotina</taxon>
        <taxon>Eurotiomycetes</taxon>
        <taxon>Eurotiomycetidae</taxon>
        <taxon>Eurotiales</taxon>
        <taxon>Aspergillaceae</taxon>
        <taxon>Aspergillus</taxon>
        <taxon>Aspergillus subgen. Circumdati</taxon>
    </lineage>
</organism>
<accession>A0A5M9MVT6</accession>
<protein>
    <recommendedName>
        <fullName evidence="3">AB hydrolase-1 domain-containing protein</fullName>
    </recommendedName>
</protein>
<sequence length="345" mass="38026">MDLPSPTYAFTIPSVYDEIQLDCRLYLPRELSETEYTFSGPIRGAIVAHPYATLGGCYDDPVVGFVGGELLEAGYVVGTFNFRGAGGSEGSTSWTARPELADYVSFYGFMLFYLHGLRLQVASQGGRENMTDAIRQMSSEENSEDARTNVHLVLGGYSYGSMITSHLPAIGIIADLFENSSDGSAPHEISRAAEKALVLSTNIKKVQEKLPPIGDFSDRKGTLHVSRTKISYLLVSPLLPPINLFLTFFSKLSLEVGTHTSAEGKHVPCPSPTDQLSANPTMAIYGNQDAFTSASKLHRWSENLTRVQGSQFRSVEVDRAGHFWREIGAETQARDVLRKWCREMH</sequence>